<dbReference type="InterPro" id="IPR017944">
    <property type="entry name" value="KaiA/RbsU_helical_domain_sf"/>
</dbReference>
<dbReference type="GO" id="GO:0016787">
    <property type="term" value="F:hydrolase activity"/>
    <property type="evidence" value="ECO:0007669"/>
    <property type="project" value="UniProtKB-KW"/>
</dbReference>
<sequence length="337" mass="38306">MPLEVGKQYKEILKQYVDGQNEEDLYVGQQFSRQFIEKDISPEDVISIHKTALTEVLPDMPEKLWHSFDFLIEMMIHYGLALREHQSLIQKQEEIQIEINVAAKVQDTLLKTKKPDFKELDIGFVTEPAKQMSGDYIYFLNDNSYEAGVAVADVIGKGIPAALCMSMIKFGMDGLQNENTSPRNVLDIVNRIVEKSVDDSMFISMFYGKYDARDSSFSYATAGHEPALLYKAATGEFTELHAKGLLLGVHPNVVYEEKSVLLEEGDFIVMMTDGVTEVRTDTGFIDDQVIKLILAEVKDESAQKIADTVYQRLAYLQNFHLRDDFTIVIFKKENDKV</sequence>
<dbReference type="RefSeq" id="WP_354313188.1">
    <property type="nucleotide sequence ID" value="NZ_JBEPME010000003.1"/>
</dbReference>
<evidence type="ECO:0000313" key="3">
    <source>
        <dbReference type="EMBL" id="MET3657176.1"/>
    </source>
</evidence>
<dbReference type="PROSITE" id="PS51746">
    <property type="entry name" value="PPM_2"/>
    <property type="match status" value="1"/>
</dbReference>
<accession>A0ABV2K7W9</accession>
<reference evidence="3 4" key="1">
    <citation type="submission" date="2024-06" db="EMBL/GenBank/DDBJ databases">
        <title>Sorghum-associated microbial communities from plants grown in Nebraska, USA.</title>
        <authorList>
            <person name="Schachtman D."/>
        </authorList>
    </citation>
    <scope>NUCLEOTIDE SEQUENCE [LARGE SCALE GENOMIC DNA]</scope>
    <source>
        <strain evidence="3 4">1288</strain>
    </source>
</reference>
<dbReference type="Proteomes" id="UP001549104">
    <property type="component" value="Unassembled WGS sequence"/>
</dbReference>
<keyword evidence="4" id="KW-1185">Reference proteome</keyword>
<dbReference type="EC" id="3.1.3.3" evidence="3"/>
<dbReference type="Pfam" id="PF08673">
    <property type="entry name" value="RsbU_N"/>
    <property type="match status" value="1"/>
</dbReference>
<name>A0ABV2K7W9_SPOPS</name>
<gene>
    <name evidence="3" type="ORF">ABIC55_002263</name>
</gene>
<dbReference type="SUPFAM" id="SSF81606">
    <property type="entry name" value="PP2C-like"/>
    <property type="match status" value="1"/>
</dbReference>
<dbReference type="PANTHER" id="PTHR43156">
    <property type="entry name" value="STAGE II SPORULATION PROTEIN E-RELATED"/>
    <property type="match status" value="1"/>
</dbReference>
<dbReference type="Gene3D" id="3.60.40.10">
    <property type="entry name" value="PPM-type phosphatase domain"/>
    <property type="match status" value="1"/>
</dbReference>
<keyword evidence="1 3" id="KW-0378">Hydrolase</keyword>
<dbReference type="PANTHER" id="PTHR43156:SF15">
    <property type="entry name" value="PHOSPHOSERINE PHOSPHATASE RSBU"/>
    <property type="match status" value="1"/>
</dbReference>
<dbReference type="SUPFAM" id="SSF101215">
    <property type="entry name" value="KaiA/RbsU domain"/>
    <property type="match status" value="1"/>
</dbReference>
<dbReference type="InterPro" id="IPR001932">
    <property type="entry name" value="PPM-type_phosphatase-like_dom"/>
</dbReference>
<dbReference type="InterPro" id="IPR036457">
    <property type="entry name" value="PPM-type-like_dom_sf"/>
</dbReference>
<dbReference type="Gene3D" id="1.10.1240.30">
    <property type="entry name" value="KaiA/RbsU domain"/>
    <property type="match status" value="1"/>
</dbReference>
<dbReference type="EMBL" id="JBEPME010000003">
    <property type="protein sequence ID" value="MET3657176.1"/>
    <property type="molecule type" value="Genomic_DNA"/>
</dbReference>
<feature type="domain" description="PPM-type phosphatase" evidence="2">
    <location>
        <begin position="121"/>
        <end position="332"/>
    </location>
</feature>
<dbReference type="SMART" id="SM00331">
    <property type="entry name" value="PP2C_SIG"/>
    <property type="match status" value="1"/>
</dbReference>
<evidence type="ECO:0000259" key="2">
    <source>
        <dbReference type="PROSITE" id="PS51746"/>
    </source>
</evidence>
<dbReference type="InterPro" id="IPR052016">
    <property type="entry name" value="Bact_Sigma-Reg"/>
</dbReference>
<comment type="caution">
    <text evidence="3">The sequence shown here is derived from an EMBL/GenBank/DDBJ whole genome shotgun (WGS) entry which is preliminary data.</text>
</comment>
<organism evidence="3 4">
    <name type="scientific">Sporosarcina psychrophila</name>
    <name type="common">Bacillus psychrophilus</name>
    <dbReference type="NCBI Taxonomy" id="1476"/>
    <lineage>
        <taxon>Bacteria</taxon>
        <taxon>Bacillati</taxon>
        <taxon>Bacillota</taxon>
        <taxon>Bacilli</taxon>
        <taxon>Bacillales</taxon>
        <taxon>Caryophanaceae</taxon>
        <taxon>Sporosarcina</taxon>
    </lineage>
</organism>
<proteinExistence type="predicted"/>
<protein>
    <submittedName>
        <fullName evidence="3">Sigma-B regulation protein RsbU (Phosphoserine phosphatase)</fullName>
        <ecNumber evidence="3">3.1.3.3</ecNumber>
    </submittedName>
</protein>
<dbReference type="InterPro" id="IPR014787">
    <property type="entry name" value="PSer_Pase_RsbU_N"/>
</dbReference>
<dbReference type="Pfam" id="PF07228">
    <property type="entry name" value="SpoIIE"/>
    <property type="match status" value="1"/>
</dbReference>
<evidence type="ECO:0000313" key="4">
    <source>
        <dbReference type="Proteomes" id="UP001549104"/>
    </source>
</evidence>
<evidence type="ECO:0000256" key="1">
    <source>
        <dbReference type="ARBA" id="ARBA00022801"/>
    </source>
</evidence>